<keyword evidence="2" id="KW-1185">Reference proteome</keyword>
<evidence type="ECO:0000313" key="2">
    <source>
        <dbReference type="Proteomes" id="UP001054837"/>
    </source>
</evidence>
<evidence type="ECO:0000313" key="1">
    <source>
        <dbReference type="EMBL" id="GIY44305.1"/>
    </source>
</evidence>
<dbReference type="Proteomes" id="UP001054837">
    <property type="component" value="Unassembled WGS sequence"/>
</dbReference>
<reference evidence="1 2" key="1">
    <citation type="submission" date="2021-06" db="EMBL/GenBank/DDBJ databases">
        <title>Caerostris darwini draft genome.</title>
        <authorList>
            <person name="Kono N."/>
            <person name="Arakawa K."/>
        </authorList>
    </citation>
    <scope>NUCLEOTIDE SEQUENCE [LARGE SCALE GENOMIC DNA]</scope>
</reference>
<proteinExistence type="predicted"/>
<organism evidence="1 2">
    <name type="scientific">Caerostris darwini</name>
    <dbReference type="NCBI Taxonomy" id="1538125"/>
    <lineage>
        <taxon>Eukaryota</taxon>
        <taxon>Metazoa</taxon>
        <taxon>Ecdysozoa</taxon>
        <taxon>Arthropoda</taxon>
        <taxon>Chelicerata</taxon>
        <taxon>Arachnida</taxon>
        <taxon>Araneae</taxon>
        <taxon>Araneomorphae</taxon>
        <taxon>Entelegynae</taxon>
        <taxon>Araneoidea</taxon>
        <taxon>Araneidae</taxon>
        <taxon>Caerostris</taxon>
    </lineage>
</organism>
<gene>
    <name evidence="1" type="ORF">CDAR_281401</name>
</gene>
<accession>A0AAV4TDY3</accession>
<dbReference type="AlphaFoldDB" id="A0AAV4TDY3"/>
<comment type="caution">
    <text evidence="1">The sequence shown here is derived from an EMBL/GenBank/DDBJ whole genome shotgun (WGS) entry which is preliminary data.</text>
</comment>
<dbReference type="EMBL" id="BPLQ01009495">
    <property type="protein sequence ID" value="GIY44305.1"/>
    <property type="molecule type" value="Genomic_DNA"/>
</dbReference>
<protein>
    <submittedName>
        <fullName evidence="1">Uncharacterized protein</fullName>
    </submittedName>
</protein>
<name>A0AAV4TDY3_9ARAC</name>
<sequence length="99" mass="10822">MAFRNGNAEIVGNGKADVNARAIIPITIICFRSLRRPLRDDPPQDRNIVFAIDSNANRTPNSSLESHLSNAATVELKALFHYLLVAVCPHSVNANRAPC</sequence>